<organism evidence="3 4">
    <name type="scientific">Leucocoprinus leucothites</name>
    <dbReference type="NCBI Taxonomy" id="201217"/>
    <lineage>
        <taxon>Eukaryota</taxon>
        <taxon>Fungi</taxon>
        <taxon>Dikarya</taxon>
        <taxon>Basidiomycota</taxon>
        <taxon>Agaricomycotina</taxon>
        <taxon>Agaricomycetes</taxon>
        <taxon>Agaricomycetidae</taxon>
        <taxon>Agaricales</taxon>
        <taxon>Agaricineae</taxon>
        <taxon>Agaricaceae</taxon>
        <taxon>Leucocoprinus</taxon>
    </lineage>
</organism>
<dbReference type="SMART" id="SM00458">
    <property type="entry name" value="RICIN"/>
    <property type="match status" value="1"/>
</dbReference>
<sequence length="148" mass="15867">MKLSAFSLLTIVSYVAGQTVLHPISATTNKCLEVRGNVQANGTPVQIFDCNGTPAQQWLLTVGQTSVRLANSPFCLDAGASPTNGTPMKIWECFANLPAQQWVLTTDSRIALSGRGLCLDLPSGNLTNTNVVQTWQCTDGNVNQIWTA</sequence>
<dbReference type="InterPro" id="IPR000772">
    <property type="entry name" value="Ricin_B_lectin"/>
</dbReference>
<evidence type="ECO:0000259" key="2">
    <source>
        <dbReference type="SMART" id="SM00458"/>
    </source>
</evidence>
<keyword evidence="1" id="KW-0732">Signal</keyword>
<dbReference type="OrthoDB" id="6770063at2759"/>
<dbReference type="PROSITE" id="PS50231">
    <property type="entry name" value="RICIN_B_LECTIN"/>
    <property type="match status" value="1"/>
</dbReference>
<feature type="domain" description="Ricin B lectin" evidence="2">
    <location>
        <begin position="18"/>
        <end position="148"/>
    </location>
</feature>
<accession>A0A8H5LLV6</accession>
<dbReference type="CDD" id="cd00161">
    <property type="entry name" value="beta-trefoil_Ricin-like"/>
    <property type="match status" value="1"/>
</dbReference>
<reference evidence="3 4" key="1">
    <citation type="journal article" date="2020" name="ISME J.">
        <title>Uncovering the hidden diversity of litter-decomposition mechanisms in mushroom-forming fungi.</title>
        <authorList>
            <person name="Floudas D."/>
            <person name="Bentzer J."/>
            <person name="Ahren D."/>
            <person name="Johansson T."/>
            <person name="Persson P."/>
            <person name="Tunlid A."/>
        </authorList>
    </citation>
    <scope>NUCLEOTIDE SEQUENCE [LARGE SCALE GENOMIC DNA]</scope>
    <source>
        <strain evidence="3 4">CBS 146.42</strain>
    </source>
</reference>
<protein>
    <recommendedName>
        <fullName evidence="2">Ricin B lectin domain-containing protein</fullName>
    </recommendedName>
</protein>
<dbReference type="SUPFAM" id="SSF50370">
    <property type="entry name" value="Ricin B-like lectins"/>
    <property type="match status" value="1"/>
</dbReference>
<proteinExistence type="predicted"/>
<dbReference type="Pfam" id="PF00652">
    <property type="entry name" value="Ricin_B_lectin"/>
    <property type="match status" value="1"/>
</dbReference>
<evidence type="ECO:0000256" key="1">
    <source>
        <dbReference type="SAM" id="SignalP"/>
    </source>
</evidence>
<dbReference type="EMBL" id="JAACJO010000002">
    <property type="protein sequence ID" value="KAF5361913.1"/>
    <property type="molecule type" value="Genomic_DNA"/>
</dbReference>
<dbReference type="Gene3D" id="2.80.10.50">
    <property type="match status" value="2"/>
</dbReference>
<keyword evidence="4" id="KW-1185">Reference proteome</keyword>
<comment type="caution">
    <text evidence="3">The sequence shown here is derived from an EMBL/GenBank/DDBJ whole genome shotgun (WGS) entry which is preliminary data.</text>
</comment>
<gene>
    <name evidence="3" type="ORF">D9756_002827</name>
</gene>
<evidence type="ECO:0000313" key="4">
    <source>
        <dbReference type="Proteomes" id="UP000559027"/>
    </source>
</evidence>
<dbReference type="AlphaFoldDB" id="A0A8H5LLV6"/>
<feature type="chain" id="PRO_5034552209" description="Ricin B lectin domain-containing protein" evidence="1">
    <location>
        <begin position="18"/>
        <end position="148"/>
    </location>
</feature>
<name>A0A8H5LLV6_9AGAR</name>
<dbReference type="Proteomes" id="UP000559027">
    <property type="component" value="Unassembled WGS sequence"/>
</dbReference>
<dbReference type="InterPro" id="IPR035992">
    <property type="entry name" value="Ricin_B-like_lectins"/>
</dbReference>
<feature type="signal peptide" evidence="1">
    <location>
        <begin position="1"/>
        <end position="17"/>
    </location>
</feature>
<evidence type="ECO:0000313" key="3">
    <source>
        <dbReference type="EMBL" id="KAF5361913.1"/>
    </source>
</evidence>